<dbReference type="PROSITE" id="PS51756">
    <property type="entry name" value="LXG"/>
    <property type="match status" value="1"/>
</dbReference>
<dbReference type="EMBL" id="CP040798">
    <property type="protein sequence ID" value="QLB50852.1"/>
    <property type="molecule type" value="Genomic_DNA"/>
</dbReference>
<evidence type="ECO:0000313" key="3">
    <source>
        <dbReference type="EMBL" id="QLB50852.1"/>
    </source>
</evidence>
<gene>
    <name evidence="3" type="ORF">FDP16_10435</name>
</gene>
<proteinExistence type="inferred from homology"/>
<evidence type="ECO:0000256" key="1">
    <source>
        <dbReference type="ARBA" id="ARBA00034117"/>
    </source>
</evidence>
<feature type="domain" description="LXG" evidence="2">
    <location>
        <begin position="1"/>
        <end position="230"/>
    </location>
</feature>
<organism evidence="3 4">
    <name type="scientific">Streptococcus sanguinis</name>
    <dbReference type="NCBI Taxonomy" id="1305"/>
    <lineage>
        <taxon>Bacteria</taxon>
        <taxon>Bacillati</taxon>
        <taxon>Bacillota</taxon>
        <taxon>Bacilli</taxon>
        <taxon>Lactobacillales</taxon>
        <taxon>Streptococcaceae</taxon>
        <taxon>Streptococcus</taxon>
    </lineage>
</organism>
<accession>A0A7H8V3J0</accession>
<dbReference type="Proteomes" id="UP000509535">
    <property type="component" value="Chromosome"/>
</dbReference>
<reference evidence="3 4" key="1">
    <citation type="submission" date="2019-06" db="EMBL/GenBank/DDBJ databases">
        <title>The organization of the Streptococcus sanguinis genomes.</title>
        <authorList>
            <person name="Wang H.Y."/>
            <person name="Chen Y.Y.M."/>
            <person name="Wu C.H."/>
        </authorList>
    </citation>
    <scope>NUCLEOTIDE SEQUENCE [LARGE SCALE GENOMIC DNA]</scope>
    <source>
        <strain evidence="3 4">CGMH058</strain>
    </source>
</reference>
<protein>
    <recommendedName>
        <fullName evidence="2">LXG domain-containing protein</fullName>
    </recommendedName>
</protein>
<dbReference type="AlphaFoldDB" id="A0A7H8V3J0"/>
<sequence length="522" mass="54778">MEGGLTEVHNQKTALSNSQTSINSQLETAKTSFVSLVNSESLKGDVKGAIDAKISNHQVPLLTNFSNALAVLSAQYDKTIEQFKSTVSETAADAIIDTDYLQGLLDGFSSIETNISTVNQATANIYSSISDIISLTNPDASTITTPLSEGKTILTDTKTNMASFNGWKRGDEYSKVLQSQTQTLASLSTMAGLSFTDAEAKAFYNSQDFLKAVKKISSKASGSTPVELLGLVSKTINKDLGKWKRWNEYDRFVAFMGSDDIRRITQILGLTPARLTKAFLKADGIWEILDALEKKGPKAYKFVSKILDGMAKYESLGKFGGKLGKALGKGFDWLQKAASPLKSFAKWGLQKVSGFKSLEEAIKTGKNLVGDAKFLGKGIKFLGKLGTVATFAELGITAISSGINEYSKSGDLGKAAGRGALDAVASVGPLEGATIGAAIGGAFGTAIPVPVLGTVSGAAIGATVGLVVGGVNSVAQWINPHLYDDAKKLAYDGIDAIGKGIESAQKTASNVFGGIGKALGFG</sequence>
<name>A0A7H8V3J0_STRSA</name>
<dbReference type="InterPro" id="IPR006829">
    <property type="entry name" value="LXG_dom"/>
</dbReference>
<dbReference type="Pfam" id="PF04740">
    <property type="entry name" value="LXG"/>
    <property type="match status" value="1"/>
</dbReference>
<evidence type="ECO:0000313" key="4">
    <source>
        <dbReference type="Proteomes" id="UP000509535"/>
    </source>
</evidence>
<comment type="similarity">
    <text evidence="1">In the N-terminal section; belongs to the LXG family.</text>
</comment>
<evidence type="ECO:0000259" key="2">
    <source>
        <dbReference type="PROSITE" id="PS51756"/>
    </source>
</evidence>